<dbReference type="Pfam" id="PF06283">
    <property type="entry name" value="ThuA"/>
    <property type="match status" value="1"/>
</dbReference>
<reference evidence="3 4" key="1">
    <citation type="submission" date="2019-02" db="EMBL/GenBank/DDBJ databases">
        <title>Deep-cultivation of Planctomycetes and their phenomic and genomic characterization uncovers novel biology.</title>
        <authorList>
            <person name="Wiegand S."/>
            <person name="Jogler M."/>
            <person name="Boedeker C."/>
            <person name="Pinto D."/>
            <person name="Vollmers J."/>
            <person name="Rivas-Marin E."/>
            <person name="Kohn T."/>
            <person name="Peeters S.H."/>
            <person name="Heuer A."/>
            <person name="Rast P."/>
            <person name="Oberbeckmann S."/>
            <person name="Bunk B."/>
            <person name="Jeske O."/>
            <person name="Meyerdierks A."/>
            <person name="Storesund J.E."/>
            <person name="Kallscheuer N."/>
            <person name="Luecker S."/>
            <person name="Lage O.M."/>
            <person name="Pohl T."/>
            <person name="Merkel B.J."/>
            <person name="Hornburger P."/>
            <person name="Mueller R.-W."/>
            <person name="Bruemmer F."/>
            <person name="Labrenz M."/>
            <person name="Spormann A.M."/>
            <person name="Op den Camp H."/>
            <person name="Overmann J."/>
            <person name="Amann R."/>
            <person name="Jetten M.S.M."/>
            <person name="Mascher T."/>
            <person name="Medema M.H."/>
            <person name="Devos D.P."/>
            <person name="Kaster A.-K."/>
            <person name="Ovreas L."/>
            <person name="Rohde M."/>
            <person name="Galperin M.Y."/>
            <person name="Jogler C."/>
        </authorList>
    </citation>
    <scope>NUCLEOTIDE SEQUENCE [LARGE SCALE GENOMIC DNA]</scope>
    <source>
        <strain evidence="3 4">K23_9</strain>
    </source>
</reference>
<dbReference type="AlphaFoldDB" id="A0A517P3E1"/>
<evidence type="ECO:0000256" key="1">
    <source>
        <dbReference type="SAM" id="MobiDB-lite"/>
    </source>
</evidence>
<dbReference type="PANTHER" id="PTHR40469:SF2">
    <property type="entry name" value="GALACTOSE-BINDING DOMAIN-LIKE SUPERFAMILY PROTEIN"/>
    <property type="match status" value="1"/>
</dbReference>
<dbReference type="Proteomes" id="UP000319817">
    <property type="component" value="Chromosome"/>
</dbReference>
<keyword evidence="4" id="KW-1185">Reference proteome</keyword>
<evidence type="ECO:0000313" key="4">
    <source>
        <dbReference type="Proteomes" id="UP000319817"/>
    </source>
</evidence>
<protein>
    <submittedName>
        <fullName evidence="3">Trehalose utilization</fullName>
    </submittedName>
</protein>
<feature type="compositionally biased region" description="Basic and acidic residues" evidence="1">
    <location>
        <begin position="309"/>
        <end position="323"/>
    </location>
</feature>
<feature type="domain" description="ThuA-like" evidence="2">
    <location>
        <begin position="43"/>
        <end position="266"/>
    </location>
</feature>
<proteinExistence type="predicted"/>
<evidence type="ECO:0000259" key="2">
    <source>
        <dbReference type="Pfam" id="PF06283"/>
    </source>
</evidence>
<dbReference type="InterPro" id="IPR029010">
    <property type="entry name" value="ThuA-like"/>
</dbReference>
<dbReference type="PANTHER" id="PTHR40469">
    <property type="entry name" value="SECRETED GLYCOSYL HYDROLASE"/>
    <property type="match status" value="1"/>
</dbReference>
<dbReference type="SUPFAM" id="SSF52317">
    <property type="entry name" value="Class I glutamine amidotransferase-like"/>
    <property type="match status" value="1"/>
</dbReference>
<organism evidence="3 4">
    <name type="scientific">Stieleria marina</name>
    <dbReference type="NCBI Taxonomy" id="1930275"/>
    <lineage>
        <taxon>Bacteria</taxon>
        <taxon>Pseudomonadati</taxon>
        <taxon>Planctomycetota</taxon>
        <taxon>Planctomycetia</taxon>
        <taxon>Pirellulales</taxon>
        <taxon>Pirellulaceae</taxon>
        <taxon>Stieleria</taxon>
    </lineage>
</organism>
<accession>A0A517P3E1</accession>
<sequence>MRGTIYLDFKGAVRMKRFSTHFVGCLLAAILCAGLSLADDVPRILFLTQSKGFQHGSVNRKQGTRAPAELAMLQLAKDSGAFKITCTQNAEADITKENLQKFDLVAFYTSGNLPIADADLDYLLNDWLHQKGHGFIGFHSATDTYKNHEPYWDFVGGTFNGHPWGAGSKVTVKVHDTEHPAMMPFGDSFEIQDEIYQYNHWQPEKCHVLMSIDMAATQTKRPYHVPIAWCKQIGQGRMFCNNLGHREETWQDERFLKSVLAAVQWVSGQTNADAKPNPAVSAAHHAASIKAAHAAGITQERLQAEKKIKDAKRAAKNAADKAKAAAAGN</sequence>
<name>A0A517P3E1_9BACT</name>
<gene>
    <name evidence="3" type="ORF">K239x_59110</name>
</gene>
<dbReference type="EMBL" id="CP036526">
    <property type="protein sequence ID" value="QDT13891.1"/>
    <property type="molecule type" value="Genomic_DNA"/>
</dbReference>
<dbReference type="InterPro" id="IPR029062">
    <property type="entry name" value="Class_I_gatase-like"/>
</dbReference>
<dbReference type="Gene3D" id="3.40.50.880">
    <property type="match status" value="1"/>
</dbReference>
<evidence type="ECO:0000313" key="3">
    <source>
        <dbReference type="EMBL" id="QDT13891.1"/>
    </source>
</evidence>
<feature type="region of interest" description="Disordered" evidence="1">
    <location>
        <begin position="309"/>
        <end position="329"/>
    </location>
</feature>